<feature type="domain" description="EGF-like" evidence="12">
    <location>
        <begin position="145"/>
        <end position="181"/>
    </location>
</feature>
<dbReference type="InterPro" id="IPR000742">
    <property type="entry name" value="EGF"/>
</dbReference>
<evidence type="ECO:0000256" key="6">
    <source>
        <dbReference type="ARBA" id="ARBA00022782"/>
    </source>
</evidence>
<dbReference type="CDD" id="cd00054">
    <property type="entry name" value="EGF_CA"/>
    <property type="match status" value="4"/>
</dbReference>
<accession>A0A7J6CRZ4</accession>
<feature type="domain" description="EGF-like" evidence="12">
    <location>
        <begin position="183"/>
        <end position="221"/>
    </location>
</feature>
<evidence type="ECO:0000256" key="7">
    <source>
        <dbReference type="ARBA" id="ARBA00023157"/>
    </source>
</evidence>
<reference evidence="13 14" key="1">
    <citation type="submission" date="2020-04" db="EMBL/GenBank/DDBJ databases">
        <title>Chromosome-level genome assembly of a cyprinid fish Onychostoma macrolepis by integration of Nanopore Sequencing, Bionano and Hi-C technology.</title>
        <authorList>
            <person name="Wang D."/>
        </authorList>
    </citation>
    <scope>NUCLEOTIDE SEQUENCE [LARGE SCALE GENOMIC DNA]</scope>
    <source>
        <strain evidence="13">SWU-2019</strain>
        <tissue evidence="13">Muscle</tissue>
    </source>
</reference>
<feature type="domain" description="EGF-like" evidence="12">
    <location>
        <begin position="223"/>
        <end position="259"/>
    </location>
</feature>
<name>A0A7J6CRZ4_9TELE</name>
<dbReference type="PROSITE" id="PS00022">
    <property type="entry name" value="EGF_1"/>
    <property type="match status" value="7"/>
</dbReference>
<dbReference type="GO" id="GO:0043235">
    <property type="term" value="C:receptor complex"/>
    <property type="evidence" value="ECO:0007669"/>
    <property type="project" value="TreeGrafter"/>
</dbReference>
<feature type="domain" description="EGF-like" evidence="12">
    <location>
        <begin position="106"/>
        <end position="143"/>
    </location>
</feature>
<feature type="domain" description="EGF-like" evidence="12">
    <location>
        <begin position="300"/>
        <end position="338"/>
    </location>
</feature>
<feature type="domain" description="EGF-like" evidence="12">
    <location>
        <begin position="64"/>
        <end position="104"/>
    </location>
</feature>
<dbReference type="PROSITE" id="PS00010">
    <property type="entry name" value="ASX_HYDROXYL"/>
    <property type="match status" value="4"/>
</dbReference>
<dbReference type="GO" id="GO:0007411">
    <property type="term" value="P:axon guidance"/>
    <property type="evidence" value="ECO:0007669"/>
    <property type="project" value="TreeGrafter"/>
</dbReference>
<dbReference type="Pfam" id="PF00008">
    <property type="entry name" value="EGF"/>
    <property type="match status" value="4"/>
</dbReference>
<evidence type="ECO:0000256" key="1">
    <source>
        <dbReference type="ARBA" id="ARBA00005847"/>
    </source>
</evidence>
<feature type="disulfide bond" evidence="10">
    <location>
        <begin position="53"/>
        <end position="62"/>
    </location>
</feature>
<feature type="chain" id="PRO_5029617819" description="EGF-like domain-containing protein" evidence="11">
    <location>
        <begin position="26"/>
        <end position="349"/>
    </location>
</feature>
<feature type="disulfide bond" evidence="10">
    <location>
        <begin position="94"/>
        <end position="103"/>
    </location>
</feature>
<dbReference type="AlphaFoldDB" id="A0A7J6CRZ4"/>
<dbReference type="GO" id="GO:0005886">
    <property type="term" value="C:plasma membrane"/>
    <property type="evidence" value="ECO:0007669"/>
    <property type="project" value="TreeGrafter"/>
</dbReference>
<dbReference type="GO" id="GO:0005509">
    <property type="term" value="F:calcium ion binding"/>
    <property type="evidence" value="ECO:0007669"/>
    <property type="project" value="InterPro"/>
</dbReference>
<evidence type="ECO:0000256" key="8">
    <source>
        <dbReference type="ARBA" id="ARBA00023170"/>
    </source>
</evidence>
<evidence type="ECO:0000313" key="14">
    <source>
        <dbReference type="Proteomes" id="UP000579812"/>
    </source>
</evidence>
<dbReference type="SUPFAM" id="SSF57196">
    <property type="entry name" value="EGF/Laminin"/>
    <property type="match status" value="1"/>
</dbReference>
<dbReference type="PANTHER" id="PTHR45836">
    <property type="entry name" value="SLIT HOMOLOG"/>
    <property type="match status" value="1"/>
</dbReference>
<evidence type="ECO:0000256" key="2">
    <source>
        <dbReference type="ARBA" id="ARBA00022473"/>
    </source>
</evidence>
<keyword evidence="5" id="KW-0677">Repeat</keyword>
<dbReference type="Proteomes" id="UP000579812">
    <property type="component" value="Unassembled WGS sequence"/>
</dbReference>
<keyword evidence="7 10" id="KW-1015">Disulfide bond</keyword>
<evidence type="ECO:0000259" key="12">
    <source>
        <dbReference type="PROSITE" id="PS50026"/>
    </source>
</evidence>
<dbReference type="InterPro" id="IPR000152">
    <property type="entry name" value="EGF-type_Asp/Asn_hydroxyl_site"/>
</dbReference>
<feature type="disulfide bond" evidence="10">
    <location>
        <begin position="211"/>
        <end position="220"/>
    </location>
</feature>
<dbReference type="Pfam" id="PF12661">
    <property type="entry name" value="hEGF"/>
    <property type="match status" value="1"/>
</dbReference>
<keyword evidence="4 11" id="KW-0732">Signal</keyword>
<dbReference type="FunFam" id="2.10.25.10:FF:000060">
    <property type="entry name" value="Neurogenic locus notch protein 1"/>
    <property type="match status" value="1"/>
</dbReference>
<keyword evidence="14" id="KW-1185">Reference proteome</keyword>
<feature type="disulfide bond" evidence="10">
    <location>
        <begin position="288"/>
        <end position="297"/>
    </location>
</feature>
<dbReference type="Gene3D" id="2.10.25.10">
    <property type="entry name" value="Laminin"/>
    <property type="match status" value="7"/>
</dbReference>
<feature type="disulfide bond" evidence="10">
    <location>
        <begin position="328"/>
        <end position="337"/>
    </location>
</feature>
<dbReference type="SMART" id="SM00181">
    <property type="entry name" value="EGF"/>
    <property type="match status" value="8"/>
</dbReference>
<dbReference type="EMBL" id="JAAMOB010000008">
    <property type="protein sequence ID" value="KAF4110099.1"/>
    <property type="molecule type" value="Genomic_DNA"/>
</dbReference>
<evidence type="ECO:0000256" key="5">
    <source>
        <dbReference type="ARBA" id="ARBA00022737"/>
    </source>
</evidence>
<organism evidence="13 14">
    <name type="scientific">Onychostoma macrolepis</name>
    <dbReference type="NCBI Taxonomy" id="369639"/>
    <lineage>
        <taxon>Eukaryota</taxon>
        <taxon>Metazoa</taxon>
        <taxon>Chordata</taxon>
        <taxon>Craniata</taxon>
        <taxon>Vertebrata</taxon>
        <taxon>Euteleostomi</taxon>
        <taxon>Actinopterygii</taxon>
        <taxon>Neopterygii</taxon>
        <taxon>Teleostei</taxon>
        <taxon>Ostariophysi</taxon>
        <taxon>Cypriniformes</taxon>
        <taxon>Cyprinidae</taxon>
        <taxon>Acrossocheilinae</taxon>
        <taxon>Onychostoma</taxon>
    </lineage>
</organism>
<dbReference type="SMART" id="SM00179">
    <property type="entry name" value="EGF_CA"/>
    <property type="match status" value="7"/>
</dbReference>
<dbReference type="InterPro" id="IPR013032">
    <property type="entry name" value="EGF-like_CS"/>
</dbReference>
<comment type="caution">
    <text evidence="13">The sequence shown here is derived from an EMBL/GenBank/DDBJ whole genome shotgun (WGS) entry which is preliminary data.</text>
</comment>
<protein>
    <recommendedName>
        <fullName evidence="12">EGF-like domain-containing protein</fullName>
    </recommendedName>
</protein>
<dbReference type="InterPro" id="IPR001881">
    <property type="entry name" value="EGF-like_Ca-bd_dom"/>
</dbReference>
<evidence type="ECO:0000256" key="11">
    <source>
        <dbReference type="SAM" id="SignalP"/>
    </source>
</evidence>
<dbReference type="Pfam" id="PF07645">
    <property type="entry name" value="EGF_CA"/>
    <property type="match status" value="2"/>
</dbReference>
<dbReference type="PRINTS" id="PR00010">
    <property type="entry name" value="EGFBLOOD"/>
</dbReference>
<comment type="similarity">
    <text evidence="1">Belongs to the NOTCH family.</text>
</comment>
<dbReference type="PROSITE" id="PS50026">
    <property type="entry name" value="EGF_3"/>
    <property type="match status" value="8"/>
</dbReference>
<proteinExistence type="inferred from homology"/>
<keyword evidence="2" id="KW-0217">Developmental protein</keyword>
<dbReference type="FunFam" id="2.10.25.10:FF:000080">
    <property type="entry name" value="Neurogenic locus notch 1"/>
    <property type="match status" value="1"/>
</dbReference>
<feature type="signal peptide" evidence="11">
    <location>
        <begin position="1"/>
        <end position="25"/>
    </location>
</feature>
<keyword evidence="8" id="KW-0675">Receptor</keyword>
<feature type="disulfide bond" evidence="10">
    <location>
        <begin position="171"/>
        <end position="180"/>
    </location>
</feature>
<evidence type="ECO:0000256" key="4">
    <source>
        <dbReference type="ARBA" id="ARBA00022729"/>
    </source>
</evidence>
<evidence type="ECO:0000256" key="9">
    <source>
        <dbReference type="ARBA" id="ARBA00023180"/>
    </source>
</evidence>
<evidence type="ECO:0000256" key="3">
    <source>
        <dbReference type="ARBA" id="ARBA00022536"/>
    </source>
</evidence>
<keyword evidence="6" id="KW-0221">Differentiation</keyword>
<dbReference type="PROSITE" id="PS01187">
    <property type="entry name" value="EGF_CA"/>
    <property type="match status" value="1"/>
</dbReference>
<feature type="domain" description="EGF-like" evidence="12">
    <location>
        <begin position="260"/>
        <end position="298"/>
    </location>
</feature>
<dbReference type="InterPro" id="IPR051355">
    <property type="entry name" value="Notch/Slit_guidance"/>
</dbReference>
<gene>
    <name evidence="13" type="ORF">G5714_009351</name>
</gene>
<evidence type="ECO:0000313" key="13">
    <source>
        <dbReference type="EMBL" id="KAF4110099.1"/>
    </source>
</evidence>
<feature type="domain" description="EGF-like" evidence="12">
    <location>
        <begin position="24"/>
        <end position="63"/>
    </location>
</feature>
<dbReference type="InterPro" id="IPR009030">
    <property type="entry name" value="Growth_fac_rcpt_cys_sf"/>
</dbReference>
<dbReference type="InterPro" id="IPR018097">
    <property type="entry name" value="EGF_Ca-bd_CS"/>
</dbReference>
<feature type="disulfide bond" evidence="10">
    <location>
        <begin position="249"/>
        <end position="258"/>
    </location>
</feature>
<dbReference type="FunFam" id="2.10.25.10:FF:000125">
    <property type="entry name" value="Neurogenic locus notch protein-like"/>
    <property type="match status" value="1"/>
</dbReference>
<dbReference type="FunFam" id="2.10.25.10:FF:000136">
    <property type="entry name" value="Neurogenic locus notch 1"/>
    <property type="match status" value="1"/>
</dbReference>
<dbReference type="FunFam" id="2.10.25.10:FF:000092">
    <property type="entry name" value="Neurogenic locus notch protein 1"/>
    <property type="match status" value="1"/>
</dbReference>
<dbReference type="FunFam" id="2.10.25.10:FF:000127">
    <property type="entry name" value="Neurogenic locus notch protein 1"/>
    <property type="match status" value="1"/>
</dbReference>
<dbReference type="GO" id="GO:0007219">
    <property type="term" value="P:Notch signaling pathway"/>
    <property type="evidence" value="ECO:0007669"/>
    <property type="project" value="TreeGrafter"/>
</dbReference>
<keyword evidence="9" id="KW-0325">Glycoprotein</keyword>
<dbReference type="PANTHER" id="PTHR45836:SF15">
    <property type="entry name" value="NEUROGENIC LOCUS NOTCH HOMOLOG PROTEIN 2"/>
    <property type="match status" value="1"/>
</dbReference>
<feature type="disulfide bond" evidence="10">
    <location>
        <begin position="269"/>
        <end position="286"/>
    </location>
</feature>
<dbReference type="InterPro" id="IPR049883">
    <property type="entry name" value="NOTCH1_EGF-like"/>
</dbReference>
<dbReference type="OrthoDB" id="283575at2759"/>
<keyword evidence="3 10" id="KW-0245">EGF-like domain</keyword>
<sequence length="349" mass="36788">MGQLPDVFSGKVILLVICCLKVSYALQCVDPVKPCVNNAACVNFQNGTGYCRCAPGSSGKYCQHKDLCYVGYCLNGGECTVSVDGVPGSPRCVCPLGFTGQRCETDYVPCFPSPCLNGGTCRQITDTTYICHCLPGFGGAKIEVNIDDCPNHRCQNGATCMDGVNTYSCQCPPEWTGQFCTDDVDECRLQPNACQNGGTCSNTRNGYNCVCVNGWSGPDCSENIDDCAAEPCTAGSTCIDRVASFVCSCPPGKTGLLCHIDDACISNPCKMGAQCDTNPINGKFNCNCPSGYKGRTCAEDIDECVIGPNPCEHGGSCKNTVGSFTCSCAPGYTGPHCETSINVIPPLPE</sequence>
<dbReference type="SUPFAM" id="SSF57184">
    <property type="entry name" value="Growth factor receptor domain"/>
    <property type="match status" value="2"/>
</dbReference>
<comment type="caution">
    <text evidence="10">Lacks conserved residue(s) required for the propagation of feature annotation.</text>
</comment>
<dbReference type="PROSITE" id="PS01186">
    <property type="entry name" value="EGF_2"/>
    <property type="match status" value="4"/>
</dbReference>
<dbReference type="GO" id="GO:0009986">
    <property type="term" value="C:cell surface"/>
    <property type="evidence" value="ECO:0007669"/>
    <property type="project" value="TreeGrafter"/>
</dbReference>
<evidence type="ECO:0000256" key="10">
    <source>
        <dbReference type="PROSITE-ProRule" id="PRU00076"/>
    </source>
</evidence>